<accession>A0A316YB28</accession>
<evidence type="ECO:0000313" key="4">
    <source>
        <dbReference type="Proteomes" id="UP000245768"/>
    </source>
</evidence>
<feature type="region of interest" description="Disordered" evidence="1">
    <location>
        <begin position="83"/>
        <end position="197"/>
    </location>
</feature>
<evidence type="ECO:0000256" key="2">
    <source>
        <dbReference type="SAM" id="SignalP"/>
    </source>
</evidence>
<name>A0A316YB28_9BASI</name>
<feature type="signal peptide" evidence="2">
    <location>
        <begin position="1"/>
        <end position="25"/>
    </location>
</feature>
<dbReference type="InParanoid" id="A0A316YB28"/>
<keyword evidence="4" id="KW-1185">Reference proteome</keyword>
<dbReference type="AlphaFoldDB" id="A0A316YB28"/>
<dbReference type="GeneID" id="37042066"/>
<reference evidence="3 4" key="1">
    <citation type="journal article" date="2018" name="Mol. Biol. Evol.">
        <title>Broad Genomic Sampling Reveals a Smut Pathogenic Ancestry of the Fungal Clade Ustilaginomycotina.</title>
        <authorList>
            <person name="Kijpornyongpan T."/>
            <person name="Mondo S.J."/>
            <person name="Barry K."/>
            <person name="Sandor L."/>
            <person name="Lee J."/>
            <person name="Lipzen A."/>
            <person name="Pangilinan J."/>
            <person name="LaButti K."/>
            <person name="Hainaut M."/>
            <person name="Henrissat B."/>
            <person name="Grigoriev I.V."/>
            <person name="Spatafora J.W."/>
            <person name="Aime M.C."/>
        </authorList>
    </citation>
    <scope>NUCLEOTIDE SEQUENCE [LARGE SCALE GENOMIC DNA]</scope>
    <source>
        <strain evidence="3 4">MCA 4198</strain>
    </source>
</reference>
<dbReference type="EMBL" id="KZ819641">
    <property type="protein sequence ID" value="PWN87010.1"/>
    <property type="molecule type" value="Genomic_DNA"/>
</dbReference>
<sequence length="250" mass="27634">MARSSILRLGFCVILFLLIPLPSTAVEGNHLERRARKKSIPKSTAAFGVQQPQLSQQKDEEGVGSASHTIAMQRGFDEQHNTINEDPSAIVSPPLSYHANPSSSLERHVSSLRLLPPSNSPIGPATSSHSPSKSQHNDLSGSPPQVSAAARRKKRFRRPSEKAKENDEAGDYTSHMTRQRHSSRTVFGRDNKTPSEESIQELFDEVAARSHQTDGKRTLSSEEKKHLSIEALHAFNIISKSSRVDFQGER</sequence>
<feature type="region of interest" description="Disordered" evidence="1">
    <location>
        <begin position="34"/>
        <end position="66"/>
    </location>
</feature>
<dbReference type="Proteomes" id="UP000245768">
    <property type="component" value="Unassembled WGS sequence"/>
</dbReference>
<keyword evidence="2" id="KW-0732">Signal</keyword>
<protein>
    <submittedName>
        <fullName evidence="3">Uncharacterized protein</fullName>
    </submittedName>
</protein>
<dbReference type="RefSeq" id="XP_025374208.1">
    <property type="nucleotide sequence ID" value="XM_025520150.1"/>
</dbReference>
<feature type="compositionally biased region" description="Low complexity" evidence="1">
    <location>
        <begin position="111"/>
        <end position="121"/>
    </location>
</feature>
<gene>
    <name evidence="3" type="ORF">FA10DRAFT_262797</name>
</gene>
<evidence type="ECO:0000313" key="3">
    <source>
        <dbReference type="EMBL" id="PWN87010.1"/>
    </source>
</evidence>
<feature type="chain" id="PRO_5016378826" evidence="2">
    <location>
        <begin position="26"/>
        <end position="250"/>
    </location>
</feature>
<organism evidence="3 4">
    <name type="scientific">Acaromyces ingoldii</name>
    <dbReference type="NCBI Taxonomy" id="215250"/>
    <lineage>
        <taxon>Eukaryota</taxon>
        <taxon>Fungi</taxon>
        <taxon>Dikarya</taxon>
        <taxon>Basidiomycota</taxon>
        <taxon>Ustilaginomycotina</taxon>
        <taxon>Exobasidiomycetes</taxon>
        <taxon>Exobasidiales</taxon>
        <taxon>Cryptobasidiaceae</taxon>
        <taxon>Acaromyces</taxon>
    </lineage>
</organism>
<feature type="compositionally biased region" description="Polar residues" evidence="1">
    <location>
        <begin position="125"/>
        <end position="145"/>
    </location>
</feature>
<proteinExistence type="predicted"/>
<feature type="compositionally biased region" description="Basic and acidic residues" evidence="1">
    <location>
        <begin position="158"/>
        <end position="167"/>
    </location>
</feature>
<evidence type="ECO:0000256" key="1">
    <source>
        <dbReference type="SAM" id="MobiDB-lite"/>
    </source>
</evidence>